<accession>A0A545U9A4</accession>
<dbReference type="Proteomes" id="UP000319732">
    <property type="component" value="Unassembled WGS sequence"/>
</dbReference>
<proteinExistence type="inferred from homology"/>
<evidence type="ECO:0000313" key="4">
    <source>
        <dbReference type="Proteomes" id="UP000319732"/>
    </source>
</evidence>
<feature type="chain" id="PRO_5022236518" description="SGNH/GDSL hydrolase family protein" evidence="2">
    <location>
        <begin position="20"/>
        <end position="376"/>
    </location>
</feature>
<evidence type="ECO:0000256" key="1">
    <source>
        <dbReference type="ARBA" id="ARBA00008668"/>
    </source>
</evidence>
<evidence type="ECO:0008006" key="5">
    <source>
        <dbReference type="Google" id="ProtNLM"/>
    </source>
</evidence>
<name>A0A545U9A4_9GAMM</name>
<dbReference type="PANTHER" id="PTHR22835">
    <property type="entry name" value="ZINC FINGER FYVE DOMAIN CONTAINING PROTEIN"/>
    <property type="match status" value="1"/>
</dbReference>
<evidence type="ECO:0000313" key="3">
    <source>
        <dbReference type="EMBL" id="TQV86052.1"/>
    </source>
</evidence>
<comment type="similarity">
    <text evidence="1">Belongs to the 'GDSL' lipolytic enzyme family.</text>
</comment>
<protein>
    <recommendedName>
        <fullName evidence="5">SGNH/GDSL hydrolase family protein</fullName>
    </recommendedName>
</protein>
<gene>
    <name evidence="3" type="ORF">FKG94_00385</name>
</gene>
<dbReference type="EMBL" id="VHSG01000002">
    <property type="protein sequence ID" value="TQV86052.1"/>
    <property type="molecule type" value="Genomic_DNA"/>
</dbReference>
<dbReference type="RefSeq" id="WP_142902204.1">
    <property type="nucleotide sequence ID" value="NZ_ML660087.1"/>
</dbReference>
<dbReference type="InterPro" id="IPR001087">
    <property type="entry name" value="GDSL"/>
</dbReference>
<dbReference type="Gene3D" id="3.40.50.1110">
    <property type="entry name" value="SGNH hydrolase"/>
    <property type="match status" value="1"/>
</dbReference>
<organism evidence="3 4">
    <name type="scientific">Exilibacterium tricleocarpae</name>
    <dbReference type="NCBI Taxonomy" id="2591008"/>
    <lineage>
        <taxon>Bacteria</taxon>
        <taxon>Pseudomonadati</taxon>
        <taxon>Pseudomonadota</taxon>
        <taxon>Gammaproteobacteria</taxon>
        <taxon>Cellvibrionales</taxon>
        <taxon>Cellvibrionaceae</taxon>
        <taxon>Exilibacterium</taxon>
    </lineage>
</organism>
<dbReference type="Pfam" id="PF00657">
    <property type="entry name" value="Lipase_GDSL"/>
    <property type="match status" value="1"/>
</dbReference>
<dbReference type="GO" id="GO:0016788">
    <property type="term" value="F:hydrolase activity, acting on ester bonds"/>
    <property type="evidence" value="ECO:0007669"/>
    <property type="project" value="InterPro"/>
</dbReference>
<reference evidence="3 4" key="1">
    <citation type="submission" date="2019-06" db="EMBL/GenBank/DDBJ databases">
        <title>Whole genome sequence for Cellvibrionaceae sp. R142.</title>
        <authorList>
            <person name="Wang G."/>
        </authorList>
    </citation>
    <scope>NUCLEOTIDE SEQUENCE [LARGE SCALE GENOMIC DNA]</scope>
    <source>
        <strain evidence="3 4">R142</strain>
    </source>
</reference>
<comment type="caution">
    <text evidence="3">The sequence shown here is derived from an EMBL/GenBank/DDBJ whole genome shotgun (WGS) entry which is preliminary data.</text>
</comment>
<dbReference type="PANTHER" id="PTHR22835:SF659">
    <property type="entry name" value="GDSL LIPASE_ACYLHYDROLASE, PUTATIVE (AFU_ORTHOLOGUE AFUA_2G00510)-RELATED"/>
    <property type="match status" value="1"/>
</dbReference>
<dbReference type="OrthoDB" id="5292073at2"/>
<evidence type="ECO:0000256" key="2">
    <source>
        <dbReference type="SAM" id="SignalP"/>
    </source>
</evidence>
<sequence>MKKYLMMLVIAIASQQVSAVPFSKMYVLGDSLSDNGNLRFYLCEAQGVPDEACTTPARFTNGAVAVEVLAGALTQAGLLADPTLEPAKFSPLGVQGTNFAVVGASAIDANADNLPGDQGFWKTVNLDDQLAALLVSQGVIEPHSGAATGHRLDPDALYIVGFAGNDVRAARGKLDPAGVELLLGPDSQPIDPFDRLAHGLIAKTAIKGAVIAIGDAVTTLIDAGARHIVVLNNADTGVIPETSVIAAVIEQAATSPRERYIARRYPAFASALSAGFNALLSYKIDIIRYTSGINVLEYDVDGLRDKAIGAGDFDNIEDACLLTTTFWFFGLEAPGFNPLGCGPAVIDRWYFYDEFHPTRNVHRLGGLDLFELVSAP</sequence>
<dbReference type="InterPro" id="IPR036514">
    <property type="entry name" value="SGNH_hydro_sf"/>
</dbReference>
<keyword evidence="4" id="KW-1185">Reference proteome</keyword>
<dbReference type="AlphaFoldDB" id="A0A545U9A4"/>
<feature type="signal peptide" evidence="2">
    <location>
        <begin position="1"/>
        <end position="19"/>
    </location>
</feature>
<keyword evidence="2" id="KW-0732">Signal</keyword>